<sequence>MMLSPKDSKCLSVPDLHSSDDVDPNVNSNVKQRNSKRKQPDCELTLAISALSVELKKSLKDLRVDMRDQFTNTNTNISDLRDEFNNLSTTSTQIQNDLKELRSQFSDTKKDIATLYTKHEELSIVVSELKSSVNFNSANITDNVKRVTEMESRINTCASETISLLECKIDRLEQHARQCNIEIGNLPEKRGENLVSILESIASIISIPLTQRDIVAIHRVPHAHTQNSRPKNIIVKFNSRLLRDNMLSAYRLSKGITSDRLGLAGTQCRIYMNEHLTLRNKELFRKTREAAKTHVFKYVWVRNATVLVKETDDSPTYAIRSEDDISKNVKSKISDKSIGNN</sequence>
<dbReference type="InterPro" id="IPR057251">
    <property type="entry name" value="FP_C"/>
</dbReference>
<protein>
    <recommendedName>
        <fullName evidence="2">FP protein C-terminal domain-containing protein</fullName>
    </recommendedName>
</protein>
<name>A0A2A4IYM6_HELVI</name>
<evidence type="ECO:0000259" key="2">
    <source>
        <dbReference type="Pfam" id="PF25298"/>
    </source>
</evidence>
<dbReference type="PANTHER" id="PTHR11505">
    <property type="entry name" value="L1 TRANSPOSABLE ELEMENT-RELATED"/>
    <property type="match status" value="1"/>
</dbReference>
<proteinExistence type="predicted"/>
<dbReference type="Gene3D" id="1.20.1170.10">
    <property type="match status" value="1"/>
</dbReference>
<dbReference type="AlphaFoldDB" id="A0A2A4IYM6"/>
<dbReference type="InterPro" id="IPR004244">
    <property type="entry name" value="Transposase_22"/>
</dbReference>
<dbReference type="EMBL" id="NWSH01004492">
    <property type="protein sequence ID" value="PCG65047.1"/>
    <property type="molecule type" value="Genomic_DNA"/>
</dbReference>
<feature type="region of interest" description="Disordered" evidence="1">
    <location>
        <begin position="1"/>
        <end position="39"/>
    </location>
</feature>
<comment type="caution">
    <text evidence="3">The sequence shown here is derived from an EMBL/GenBank/DDBJ whole genome shotgun (WGS) entry which is preliminary data.</text>
</comment>
<accession>A0A2A4IYM6</accession>
<evidence type="ECO:0000256" key="1">
    <source>
        <dbReference type="SAM" id="MobiDB-lite"/>
    </source>
</evidence>
<reference evidence="3" key="1">
    <citation type="submission" date="2017-09" db="EMBL/GenBank/DDBJ databases">
        <title>Contemporary evolution of a Lepidopteran species, Heliothis virescens, in response to modern agricultural practices.</title>
        <authorList>
            <person name="Fritz M.L."/>
            <person name="Deyonke A.M."/>
            <person name="Papanicolaou A."/>
            <person name="Micinski S."/>
            <person name="Westbrook J."/>
            <person name="Gould F."/>
        </authorList>
    </citation>
    <scope>NUCLEOTIDE SEQUENCE [LARGE SCALE GENOMIC DNA]</scope>
    <source>
        <strain evidence="3">HvINT-</strain>
        <tissue evidence="3">Whole body</tissue>
    </source>
</reference>
<gene>
    <name evidence="3" type="ORF">B5V51_9771</name>
</gene>
<dbReference type="STRING" id="7102.A0A2A4IYM6"/>
<feature type="domain" description="FP protein C-terminal" evidence="2">
    <location>
        <begin position="277"/>
        <end position="327"/>
    </location>
</feature>
<evidence type="ECO:0000313" key="3">
    <source>
        <dbReference type="EMBL" id="PCG65047.1"/>
    </source>
</evidence>
<dbReference type="Pfam" id="PF25298">
    <property type="entry name" value="Baculo_FP_2nd"/>
    <property type="match status" value="1"/>
</dbReference>
<organism evidence="3">
    <name type="scientific">Heliothis virescens</name>
    <name type="common">Tobacco budworm moth</name>
    <dbReference type="NCBI Taxonomy" id="7102"/>
    <lineage>
        <taxon>Eukaryota</taxon>
        <taxon>Metazoa</taxon>
        <taxon>Ecdysozoa</taxon>
        <taxon>Arthropoda</taxon>
        <taxon>Hexapoda</taxon>
        <taxon>Insecta</taxon>
        <taxon>Pterygota</taxon>
        <taxon>Neoptera</taxon>
        <taxon>Endopterygota</taxon>
        <taxon>Lepidoptera</taxon>
        <taxon>Glossata</taxon>
        <taxon>Ditrysia</taxon>
        <taxon>Noctuoidea</taxon>
        <taxon>Noctuidae</taxon>
        <taxon>Heliothinae</taxon>
        <taxon>Heliothis</taxon>
    </lineage>
</organism>